<name>A0A392SNK4_9FABA</name>
<accession>A0A392SNK4</accession>
<protein>
    <submittedName>
        <fullName evidence="2">Uncharacterized protein</fullName>
    </submittedName>
</protein>
<feature type="compositionally biased region" description="Polar residues" evidence="1">
    <location>
        <begin position="44"/>
        <end position="54"/>
    </location>
</feature>
<dbReference type="AlphaFoldDB" id="A0A392SNK4"/>
<feature type="region of interest" description="Disordered" evidence="1">
    <location>
        <begin position="35"/>
        <end position="54"/>
    </location>
</feature>
<dbReference type="EMBL" id="LXQA010403336">
    <property type="protein sequence ID" value="MCI49585.1"/>
    <property type="molecule type" value="Genomic_DNA"/>
</dbReference>
<proteinExistence type="predicted"/>
<organism evidence="2 3">
    <name type="scientific">Trifolium medium</name>
    <dbReference type="NCBI Taxonomy" id="97028"/>
    <lineage>
        <taxon>Eukaryota</taxon>
        <taxon>Viridiplantae</taxon>
        <taxon>Streptophyta</taxon>
        <taxon>Embryophyta</taxon>
        <taxon>Tracheophyta</taxon>
        <taxon>Spermatophyta</taxon>
        <taxon>Magnoliopsida</taxon>
        <taxon>eudicotyledons</taxon>
        <taxon>Gunneridae</taxon>
        <taxon>Pentapetalae</taxon>
        <taxon>rosids</taxon>
        <taxon>fabids</taxon>
        <taxon>Fabales</taxon>
        <taxon>Fabaceae</taxon>
        <taxon>Papilionoideae</taxon>
        <taxon>50 kb inversion clade</taxon>
        <taxon>NPAAA clade</taxon>
        <taxon>Hologalegina</taxon>
        <taxon>IRL clade</taxon>
        <taxon>Trifolieae</taxon>
        <taxon>Trifolium</taxon>
    </lineage>
</organism>
<reference evidence="2 3" key="1">
    <citation type="journal article" date="2018" name="Front. Plant Sci.">
        <title>Red Clover (Trifolium pratense) and Zigzag Clover (T. medium) - A Picture of Genomic Similarities and Differences.</title>
        <authorList>
            <person name="Dluhosova J."/>
            <person name="Istvanek J."/>
            <person name="Nedelnik J."/>
            <person name="Repkova J."/>
        </authorList>
    </citation>
    <scope>NUCLEOTIDE SEQUENCE [LARGE SCALE GENOMIC DNA]</scope>
    <source>
        <strain evidence="3">cv. 10/8</strain>
        <tissue evidence="2">Leaf</tissue>
    </source>
</reference>
<comment type="caution">
    <text evidence="2">The sequence shown here is derived from an EMBL/GenBank/DDBJ whole genome shotgun (WGS) entry which is preliminary data.</text>
</comment>
<evidence type="ECO:0000256" key="1">
    <source>
        <dbReference type="SAM" id="MobiDB-lite"/>
    </source>
</evidence>
<evidence type="ECO:0000313" key="2">
    <source>
        <dbReference type="EMBL" id="MCI49585.1"/>
    </source>
</evidence>
<keyword evidence="3" id="KW-1185">Reference proteome</keyword>
<sequence>MPNQNVCTVPSQQKNMEVLTSLCNLGSSGIGMFPSESGLKDASDNSSKFRNCPI</sequence>
<dbReference type="Proteomes" id="UP000265520">
    <property type="component" value="Unassembled WGS sequence"/>
</dbReference>
<evidence type="ECO:0000313" key="3">
    <source>
        <dbReference type="Proteomes" id="UP000265520"/>
    </source>
</evidence>